<dbReference type="CDD" id="cd01908">
    <property type="entry name" value="YafJ"/>
    <property type="match status" value="1"/>
</dbReference>
<gene>
    <name evidence="3" type="ORF">BANT918_01082</name>
</gene>
<name>A0A2H1IUR9_9MICO</name>
<dbReference type="Gene3D" id="3.60.20.10">
    <property type="entry name" value="Glutamine Phosphoribosylpyrophosphate, subunit 1, domain 1"/>
    <property type="match status" value="1"/>
</dbReference>
<dbReference type="RefSeq" id="WP_101619293.1">
    <property type="nucleotide sequence ID" value="NZ_FXZD01000003.1"/>
</dbReference>
<evidence type="ECO:0000313" key="3">
    <source>
        <dbReference type="EMBL" id="SMX78851.1"/>
    </source>
</evidence>
<accession>A0A2H1IUR9</accession>
<feature type="region of interest" description="Disordered" evidence="1">
    <location>
        <begin position="49"/>
        <end position="96"/>
    </location>
</feature>
<keyword evidence="3" id="KW-0808">Transferase</keyword>
<dbReference type="Proteomes" id="UP000234433">
    <property type="component" value="Unassembled WGS sequence"/>
</dbReference>
<reference evidence="3 4" key="1">
    <citation type="submission" date="2017-03" db="EMBL/GenBank/DDBJ databases">
        <authorList>
            <person name="Afonso C.L."/>
            <person name="Miller P.J."/>
            <person name="Scott M.A."/>
            <person name="Spackman E."/>
            <person name="Goraichik I."/>
            <person name="Dimitrov K.M."/>
            <person name="Suarez D.L."/>
            <person name="Swayne D.E."/>
        </authorList>
    </citation>
    <scope>NUCLEOTIDE SEQUENCE [LARGE SCALE GENOMIC DNA]</scope>
    <source>
        <strain evidence="3 4">CNRZ 918</strain>
    </source>
</reference>
<evidence type="ECO:0000259" key="2">
    <source>
        <dbReference type="PROSITE" id="PS51278"/>
    </source>
</evidence>
<feature type="compositionally biased region" description="Polar residues" evidence="1">
    <location>
        <begin position="55"/>
        <end position="70"/>
    </location>
</feature>
<evidence type="ECO:0000313" key="4">
    <source>
        <dbReference type="Proteomes" id="UP000234433"/>
    </source>
</evidence>
<evidence type="ECO:0000256" key="1">
    <source>
        <dbReference type="SAM" id="MobiDB-lite"/>
    </source>
</evidence>
<organism evidence="3 4">
    <name type="scientific">Brevibacterium antiquum CNRZ 918</name>
    <dbReference type="NCBI Taxonomy" id="1255637"/>
    <lineage>
        <taxon>Bacteria</taxon>
        <taxon>Bacillati</taxon>
        <taxon>Actinomycetota</taxon>
        <taxon>Actinomycetes</taxon>
        <taxon>Micrococcales</taxon>
        <taxon>Brevibacteriaceae</taxon>
        <taxon>Brevibacterium</taxon>
    </lineage>
</organism>
<protein>
    <submittedName>
        <fullName evidence="3">Predicted glutamine amidotransferase</fullName>
    </submittedName>
</protein>
<dbReference type="Pfam" id="PF13522">
    <property type="entry name" value="GATase_6"/>
    <property type="match status" value="1"/>
</dbReference>
<proteinExistence type="predicted"/>
<feature type="domain" description="Glutamine amidotransferase type-2" evidence="2">
    <location>
        <begin position="2"/>
        <end position="294"/>
    </location>
</feature>
<dbReference type="OrthoDB" id="9804310at2"/>
<dbReference type="SUPFAM" id="SSF56235">
    <property type="entry name" value="N-terminal nucleophile aminohydrolases (Ntn hydrolases)"/>
    <property type="match status" value="1"/>
</dbReference>
<feature type="compositionally biased region" description="Basic and acidic residues" evidence="1">
    <location>
        <begin position="81"/>
        <end position="96"/>
    </location>
</feature>
<dbReference type="PANTHER" id="PTHR42824:SF1">
    <property type="entry name" value="GLUTAMINE AMIDOTRANSFERASE YAFJ-RELATED"/>
    <property type="match status" value="1"/>
</dbReference>
<dbReference type="InterPro" id="IPR029055">
    <property type="entry name" value="Ntn_hydrolases_N"/>
</dbReference>
<dbReference type="EMBL" id="FXZD01000003">
    <property type="protein sequence ID" value="SMX78851.1"/>
    <property type="molecule type" value="Genomic_DNA"/>
</dbReference>
<keyword evidence="3" id="KW-0315">Glutamine amidotransferase</keyword>
<dbReference type="AlphaFoldDB" id="A0A2H1IUR9"/>
<sequence>MCRLLGYISPEAVTTADLIGAEECRQWQNLGRLHADGWGTAWIRPTIDSFDSARPQGTTSGKFDTGTNTPAEEDTISRGGQLERYRTPHEGADDEHLTEVLTQRPSAGRIAHLRMATMGIDLVENTHPFLADNIAFAHNGSIHPIERLREYASETEIERIGGSTDSAIMFALILRRVAEGDDLLNATVATVRMIRSDFDHPGINLLVLTAEELIVVHDTAGTPIPYQNFDTSGTDGELPLDHKDHYYRMSWQRFDDGATVVSSSGLDHKGWSLIEQSTAMRLSVVNGDETIVRL</sequence>
<dbReference type="PROSITE" id="PS51278">
    <property type="entry name" value="GATASE_TYPE_2"/>
    <property type="match status" value="1"/>
</dbReference>
<dbReference type="GO" id="GO:0016740">
    <property type="term" value="F:transferase activity"/>
    <property type="evidence" value="ECO:0007669"/>
    <property type="project" value="UniProtKB-KW"/>
</dbReference>
<dbReference type="InterPro" id="IPR017932">
    <property type="entry name" value="GATase_2_dom"/>
</dbReference>
<dbReference type="PANTHER" id="PTHR42824">
    <property type="entry name" value="GLUTAMINE AMIDOTRANSFERASE"/>
    <property type="match status" value="1"/>
</dbReference>